<sequence length="159" mass="18034">MTDQGAVAQRVAAKCREFETRFRAGQLAVMVRDFYLPDAIMEGRELPAQIGHEAITRLFIEVRDVCRSIEIEIDPITVIGSVAFGNITNRNTLMTGDVEIHRVLMIWQEKDGDWFVSRDFFFAEQGLLLSELDLVPLVERQPARNRKARGQAASKAQAR</sequence>
<dbReference type="Gene3D" id="3.10.450.50">
    <property type="match status" value="1"/>
</dbReference>
<organism evidence="1 2">
    <name type="scientific">Rhizorhabdus wittichii</name>
    <dbReference type="NCBI Taxonomy" id="160791"/>
    <lineage>
        <taxon>Bacteria</taxon>
        <taxon>Pseudomonadati</taxon>
        <taxon>Pseudomonadota</taxon>
        <taxon>Alphaproteobacteria</taxon>
        <taxon>Sphingomonadales</taxon>
        <taxon>Sphingomonadaceae</taxon>
        <taxon>Rhizorhabdus</taxon>
    </lineage>
</organism>
<dbReference type="RefSeq" id="WP_029994081.1">
    <property type="nucleotide sequence ID" value="NZ_CP059319.1"/>
</dbReference>
<reference evidence="1" key="2">
    <citation type="submission" date="2021-04" db="EMBL/GenBank/DDBJ databases">
        <title>Isolation and genomic analysis of the ibuprofen-degrading bacterium Sphingomonas strain MPO218.</title>
        <authorList>
            <person name="Aulestia M."/>
            <person name="Flores A."/>
            <person name="Mangas E.L."/>
            <person name="Perez-Pulido A.J."/>
            <person name="Santero E."/>
            <person name="Camacho E.M."/>
        </authorList>
    </citation>
    <scope>NUCLEOTIDE SEQUENCE</scope>
    <source>
        <strain evidence="1">MPO218</strain>
    </source>
</reference>
<dbReference type="AlphaFoldDB" id="A0A975D7V3"/>
<evidence type="ECO:0008006" key="3">
    <source>
        <dbReference type="Google" id="ProtNLM"/>
    </source>
</evidence>
<dbReference type="EMBL" id="CP059319">
    <property type="protein sequence ID" value="QTH24334.1"/>
    <property type="molecule type" value="Genomic_DNA"/>
</dbReference>
<dbReference type="Proteomes" id="UP000664914">
    <property type="component" value="Chromosome"/>
</dbReference>
<accession>A0A975D7V3</accession>
<dbReference type="InterPro" id="IPR032710">
    <property type="entry name" value="NTF2-like_dom_sf"/>
</dbReference>
<reference evidence="1" key="1">
    <citation type="submission" date="2020-07" db="EMBL/GenBank/DDBJ databases">
        <authorList>
            <person name="Camacho E."/>
        </authorList>
    </citation>
    <scope>NUCLEOTIDE SEQUENCE</scope>
    <source>
        <strain evidence="1">MPO218</strain>
    </source>
</reference>
<evidence type="ECO:0000313" key="1">
    <source>
        <dbReference type="EMBL" id="QTH24334.1"/>
    </source>
</evidence>
<gene>
    <name evidence="1" type="ORF">HRJ34_12975</name>
</gene>
<dbReference type="SUPFAM" id="SSF54427">
    <property type="entry name" value="NTF2-like"/>
    <property type="match status" value="1"/>
</dbReference>
<evidence type="ECO:0000313" key="2">
    <source>
        <dbReference type="Proteomes" id="UP000664914"/>
    </source>
</evidence>
<proteinExistence type="predicted"/>
<protein>
    <recommendedName>
        <fullName evidence="3">Nuclear transport factor 2 family protein</fullName>
    </recommendedName>
</protein>
<name>A0A975D7V3_9SPHN</name>